<dbReference type="InterPro" id="IPR000182">
    <property type="entry name" value="GNAT_dom"/>
</dbReference>
<dbReference type="InterPro" id="IPR016181">
    <property type="entry name" value="Acyl_CoA_acyltransferase"/>
</dbReference>
<dbReference type="Proteomes" id="UP001589896">
    <property type="component" value="Unassembled WGS sequence"/>
</dbReference>
<sequence length="196" mass="21697">MIRSYRPTDHGDVYDVCVRTGNAGGDARGRYVTDDLLGDLWAGPYLELEPGLAFVVAVPLPEGGERVAGYILGTADTRGFVERYRREWLPRLTAKYTEDEDTWAGFHPERMLIPAIDEFPAHLHIDLLPELQRQGWGRMLMRRFLAAAADRGAGGAHLSFDPANTGAAAFYDRLGFQPLPSSRPDAPLYGIRIPVG</sequence>
<accession>A0ABV6RY82</accession>
<feature type="domain" description="N-acetyltransferase" evidence="1">
    <location>
        <begin position="55"/>
        <end position="194"/>
    </location>
</feature>
<dbReference type="PROSITE" id="PS51186">
    <property type="entry name" value="GNAT"/>
    <property type="match status" value="1"/>
</dbReference>
<keyword evidence="3" id="KW-1185">Reference proteome</keyword>
<protein>
    <submittedName>
        <fullName evidence="2">GNAT family N-acetyltransferase</fullName>
        <ecNumber evidence="2">2.3.1.-</ecNumber>
    </submittedName>
</protein>
<keyword evidence="2" id="KW-0012">Acyltransferase</keyword>
<dbReference type="Gene3D" id="3.40.630.30">
    <property type="match status" value="1"/>
</dbReference>
<comment type="caution">
    <text evidence="2">The sequence shown here is derived from an EMBL/GenBank/DDBJ whole genome shotgun (WGS) entry which is preliminary data.</text>
</comment>
<dbReference type="PANTHER" id="PTHR13170:SF16">
    <property type="entry name" value="PROTEIN O-GLCNACASE"/>
    <property type="match status" value="1"/>
</dbReference>
<dbReference type="EMBL" id="JBHLTG010000010">
    <property type="protein sequence ID" value="MFC0681934.1"/>
    <property type="molecule type" value="Genomic_DNA"/>
</dbReference>
<name>A0ABV6RY82_9GAMM</name>
<organism evidence="2 3">
    <name type="scientific">Lysobacter korlensis</name>
    <dbReference type="NCBI Taxonomy" id="553636"/>
    <lineage>
        <taxon>Bacteria</taxon>
        <taxon>Pseudomonadati</taxon>
        <taxon>Pseudomonadota</taxon>
        <taxon>Gammaproteobacteria</taxon>
        <taxon>Lysobacterales</taxon>
        <taxon>Lysobacteraceae</taxon>
        <taxon>Lysobacter</taxon>
    </lineage>
</organism>
<proteinExistence type="predicted"/>
<dbReference type="InterPro" id="IPR051822">
    <property type="entry name" value="Glycosyl_Hydrolase_84"/>
</dbReference>
<evidence type="ECO:0000313" key="2">
    <source>
        <dbReference type="EMBL" id="MFC0681934.1"/>
    </source>
</evidence>
<dbReference type="EC" id="2.3.1.-" evidence="2"/>
<dbReference type="RefSeq" id="WP_386675479.1">
    <property type="nucleotide sequence ID" value="NZ_JBHLTG010000010.1"/>
</dbReference>
<dbReference type="PANTHER" id="PTHR13170">
    <property type="entry name" value="O-GLCNACASE"/>
    <property type="match status" value="1"/>
</dbReference>
<dbReference type="Pfam" id="PF00583">
    <property type="entry name" value="Acetyltransf_1"/>
    <property type="match status" value="1"/>
</dbReference>
<evidence type="ECO:0000313" key="3">
    <source>
        <dbReference type="Proteomes" id="UP001589896"/>
    </source>
</evidence>
<gene>
    <name evidence="2" type="ORF">ACFFGH_29215</name>
</gene>
<dbReference type="SUPFAM" id="SSF55729">
    <property type="entry name" value="Acyl-CoA N-acyltransferases (Nat)"/>
    <property type="match status" value="1"/>
</dbReference>
<dbReference type="GO" id="GO:0016746">
    <property type="term" value="F:acyltransferase activity"/>
    <property type="evidence" value="ECO:0007669"/>
    <property type="project" value="UniProtKB-KW"/>
</dbReference>
<keyword evidence="2" id="KW-0808">Transferase</keyword>
<evidence type="ECO:0000259" key="1">
    <source>
        <dbReference type="PROSITE" id="PS51186"/>
    </source>
</evidence>
<reference evidence="2 3" key="1">
    <citation type="submission" date="2024-09" db="EMBL/GenBank/DDBJ databases">
        <authorList>
            <person name="Sun Q."/>
            <person name="Mori K."/>
        </authorList>
    </citation>
    <scope>NUCLEOTIDE SEQUENCE [LARGE SCALE GENOMIC DNA]</scope>
    <source>
        <strain evidence="2 3">KCTC 23076</strain>
    </source>
</reference>